<reference evidence="3" key="1">
    <citation type="journal article" date="2019" name="Int. J. Syst. Evol. Microbiol.">
        <title>The Global Catalogue of Microorganisms (GCM) 10K type strain sequencing project: providing services to taxonomists for standard genome sequencing and annotation.</title>
        <authorList>
            <consortium name="The Broad Institute Genomics Platform"/>
            <consortium name="The Broad Institute Genome Sequencing Center for Infectious Disease"/>
            <person name="Wu L."/>
            <person name="Ma J."/>
        </authorList>
    </citation>
    <scope>NUCLEOTIDE SEQUENCE [LARGE SCALE GENOMIC DNA]</scope>
    <source>
        <strain evidence="3">JCM 4602</strain>
    </source>
</reference>
<proteinExistence type="predicted"/>
<evidence type="ECO:0000256" key="1">
    <source>
        <dbReference type="SAM" id="MobiDB-lite"/>
    </source>
</evidence>
<protein>
    <submittedName>
        <fullName evidence="2">Uncharacterized protein</fullName>
    </submittedName>
</protein>
<sequence length="86" mass="8854">MTDPTRRALRTFAQVCCALLAVAPLLAGEPAVRDLPVLAGAAALAAALSRAMSAPAVQRLLPPWLRLPAGQAPTPGRPAEEEGVHP</sequence>
<accession>A0ABQ3BI57</accession>
<name>A0ABQ3BI57_9ACTN</name>
<evidence type="ECO:0000313" key="2">
    <source>
        <dbReference type="EMBL" id="GGZ38812.1"/>
    </source>
</evidence>
<evidence type="ECO:0000313" key="3">
    <source>
        <dbReference type="Proteomes" id="UP000624183"/>
    </source>
</evidence>
<feature type="region of interest" description="Disordered" evidence="1">
    <location>
        <begin position="67"/>
        <end position="86"/>
    </location>
</feature>
<organism evidence="2 3">
    <name type="scientific">Streptomyces rubiginosohelvolus</name>
    <dbReference type="NCBI Taxonomy" id="67362"/>
    <lineage>
        <taxon>Bacteria</taxon>
        <taxon>Bacillati</taxon>
        <taxon>Actinomycetota</taxon>
        <taxon>Actinomycetes</taxon>
        <taxon>Kitasatosporales</taxon>
        <taxon>Streptomycetaceae</taxon>
        <taxon>Streptomyces</taxon>
    </lineage>
</organism>
<gene>
    <name evidence="2" type="ORF">GCM10010328_10870</name>
</gene>
<dbReference type="Proteomes" id="UP000624183">
    <property type="component" value="Unassembled WGS sequence"/>
</dbReference>
<comment type="caution">
    <text evidence="2">The sequence shown here is derived from an EMBL/GenBank/DDBJ whole genome shotgun (WGS) entry which is preliminary data.</text>
</comment>
<keyword evidence="3" id="KW-1185">Reference proteome</keyword>
<dbReference type="EMBL" id="BMUW01000001">
    <property type="protein sequence ID" value="GGZ38812.1"/>
    <property type="molecule type" value="Genomic_DNA"/>
</dbReference>